<name>A0ABQ3LK06_9SPHN</name>
<keyword evidence="5" id="KW-1185">Reference proteome</keyword>
<gene>
    <name evidence="4" type="ORF">GCM10008023_08490</name>
</gene>
<protein>
    <submittedName>
        <fullName evidence="4">Glucosamine-6-phosphate deaminase</fullName>
    </submittedName>
</protein>
<dbReference type="InterPro" id="IPR046348">
    <property type="entry name" value="SIS_dom_sf"/>
</dbReference>
<dbReference type="CDD" id="cd05008">
    <property type="entry name" value="SIS_GlmS_GlmD_1"/>
    <property type="match status" value="1"/>
</dbReference>
<dbReference type="Pfam" id="PF01380">
    <property type="entry name" value="SIS"/>
    <property type="match status" value="2"/>
</dbReference>
<feature type="domain" description="SIS" evidence="3">
    <location>
        <begin position="40"/>
        <end position="182"/>
    </location>
</feature>
<dbReference type="InterPro" id="IPR035466">
    <property type="entry name" value="GlmS/AgaS_SIS"/>
</dbReference>
<proteinExistence type="predicted"/>
<dbReference type="PROSITE" id="PS51464">
    <property type="entry name" value="SIS"/>
    <property type="match status" value="2"/>
</dbReference>
<evidence type="ECO:0000313" key="4">
    <source>
        <dbReference type="EMBL" id="GHH10567.1"/>
    </source>
</evidence>
<dbReference type="PANTHER" id="PTHR10937:SF8">
    <property type="entry name" value="AMINOTRANSFERASE-RELATED"/>
    <property type="match status" value="1"/>
</dbReference>
<organism evidence="4 5">
    <name type="scientific">Sphingomonas glacialis</name>
    <dbReference type="NCBI Taxonomy" id="658225"/>
    <lineage>
        <taxon>Bacteria</taxon>
        <taxon>Pseudomonadati</taxon>
        <taxon>Pseudomonadota</taxon>
        <taxon>Alphaproteobacteria</taxon>
        <taxon>Sphingomonadales</taxon>
        <taxon>Sphingomonadaceae</taxon>
        <taxon>Sphingomonas</taxon>
    </lineage>
</organism>
<evidence type="ECO:0000256" key="1">
    <source>
        <dbReference type="ARBA" id="ARBA00022576"/>
    </source>
</evidence>
<sequence>MHETKSPEPAGATLMFQEAADAGNAVARMLAANAATFAALGARLRAAPPAVVVTCARGSSDHAATFGKYLIETYLGVPVASAAPSVASVYHAPAAAGRALCIAISQSGRSSDLLSTVAAQQAAGGHVVALVNDVESPLAQMADTLVPLSAGVERSVAATKSYIAALAALAALVAAWREDAALQDAVARLPETLAHAWTLDWPEAAAMLRPATNLFVIGRGLGLGIAQEAALKLKETCGLHAEAFSAAEVRHGPMAIVGAGFPILAFATSDRAGDDVRAVAAEFAARGANVALCDAAAVPALHGHPAIEPILMIQRCYRMVDALARARGYDPDAPSHLSKVTITL</sequence>
<dbReference type="RefSeq" id="WP_189675225.1">
    <property type="nucleotide sequence ID" value="NZ_BNAQ01000001.1"/>
</dbReference>
<feature type="domain" description="SIS" evidence="3">
    <location>
        <begin position="204"/>
        <end position="334"/>
    </location>
</feature>
<accession>A0ABQ3LK06</accession>
<keyword evidence="1" id="KW-0808">Transferase</keyword>
<comment type="caution">
    <text evidence="4">The sequence shown here is derived from an EMBL/GenBank/DDBJ whole genome shotgun (WGS) entry which is preliminary data.</text>
</comment>
<dbReference type="Proteomes" id="UP000652430">
    <property type="component" value="Unassembled WGS sequence"/>
</dbReference>
<evidence type="ECO:0000256" key="2">
    <source>
        <dbReference type="ARBA" id="ARBA00022737"/>
    </source>
</evidence>
<dbReference type="PANTHER" id="PTHR10937">
    <property type="entry name" value="GLUCOSAMINE--FRUCTOSE-6-PHOSPHATE AMINOTRANSFERASE, ISOMERIZING"/>
    <property type="match status" value="1"/>
</dbReference>
<keyword evidence="1" id="KW-0032">Aminotransferase</keyword>
<dbReference type="InterPro" id="IPR035490">
    <property type="entry name" value="GlmS/FrlB_SIS"/>
</dbReference>
<dbReference type="CDD" id="cd05009">
    <property type="entry name" value="SIS_GlmS_GlmD_2"/>
    <property type="match status" value="1"/>
</dbReference>
<dbReference type="Gene3D" id="3.40.50.10490">
    <property type="entry name" value="Glucose-6-phosphate isomerase like protein, domain 1"/>
    <property type="match status" value="2"/>
</dbReference>
<dbReference type="SUPFAM" id="SSF53697">
    <property type="entry name" value="SIS domain"/>
    <property type="match status" value="1"/>
</dbReference>
<dbReference type="InterPro" id="IPR001347">
    <property type="entry name" value="SIS_dom"/>
</dbReference>
<dbReference type="EMBL" id="BNAQ01000001">
    <property type="protein sequence ID" value="GHH10567.1"/>
    <property type="molecule type" value="Genomic_DNA"/>
</dbReference>
<reference evidence="5" key="1">
    <citation type="journal article" date="2019" name="Int. J. Syst. Evol. Microbiol.">
        <title>The Global Catalogue of Microorganisms (GCM) 10K type strain sequencing project: providing services to taxonomists for standard genome sequencing and annotation.</title>
        <authorList>
            <consortium name="The Broad Institute Genomics Platform"/>
            <consortium name="The Broad Institute Genome Sequencing Center for Infectious Disease"/>
            <person name="Wu L."/>
            <person name="Ma J."/>
        </authorList>
    </citation>
    <scope>NUCLEOTIDE SEQUENCE [LARGE SCALE GENOMIC DNA]</scope>
    <source>
        <strain evidence="5">CGMCC 1.8957</strain>
    </source>
</reference>
<evidence type="ECO:0000313" key="5">
    <source>
        <dbReference type="Proteomes" id="UP000652430"/>
    </source>
</evidence>
<keyword evidence="2" id="KW-0677">Repeat</keyword>
<evidence type="ECO:0000259" key="3">
    <source>
        <dbReference type="PROSITE" id="PS51464"/>
    </source>
</evidence>